<gene>
    <name evidence="4" type="ORF">BAE44_0013756</name>
</gene>
<comment type="similarity">
    <text evidence="2">Belongs to the FHY3/FAR1 family.</text>
</comment>
<keyword evidence="1 2" id="KW-0863">Zinc-finger</keyword>
<evidence type="ECO:0000259" key="3">
    <source>
        <dbReference type="PROSITE" id="PS50966"/>
    </source>
</evidence>
<keyword evidence="2" id="KW-0539">Nucleus</keyword>
<dbReference type="PROSITE" id="PS50966">
    <property type="entry name" value="ZF_SWIM"/>
    <property type="match status" value="1"/>
</dbReference>
<proteinExistence type="inferred from homology"/>
<keyword evidence="2" id="KW-0862">Zinc</keyword>
<dbReference type="GO" id="GO:0005634">
    <property type="term" value="C:nucleus"/>
    <property type="evidence" value="ECO:0007669"/>
    <property type="project" value="UniProtKB-SubCell"/>
</dbReference>
<comment type="subcellular location">
    <subcellularLocation>
        <location evidence="2">Nucleus</location>
    </subcellularLocation>
</comment>
<evidence type="ECO:0000256" key="1">
    <source>
        <dbReference type="PROSITE-ProRule" id="PRU00325"/>
    </source>
</evidence>
<reference evidence="4 5" key="1">
    <citation type="submission" date="2016-09" db="EMBL/GenBank/DDBJ databases">
        <title>The draft genome of Dichanthelium oligosanthes: A C3 panicoid grass species.</title>
        <authorList>
            <person name="Studer A.J."/>
            <person name="Schnable J.C."/>
            <person name="Brutnell T.P."/>
        </authorList>
    </citation>
    <scope>NUCLEOTIDE SEQUENCE [LARGE SCALE GENOMIC DNA]</scope>
    <source>
        <strain evidence="5">cv. Kellogg 1175</strain>
        <tissue evidence="4">Leaf</tissue>
    </source>
</reference>
<sequence length="260" mass="30659">MEVALANKFPEITHRWCKWHVFHTIKAELGQKYTKAFKEELNKVCNHMLTPEEFEAGWDALMMKHGLKNNVYMSNIYDNRHMWAKSYFSGKFCAKQTSTQRSESANHMLKGFVPPGTTMHVFVEQYHKLLSELIEKEDGKEQEDKLPLMETSTGWPIESHAAEFYTKTMLGKFVDHMKQGAKYDVVEIVPRRKYRLDHVDPSSREKWYRVSYVVDIREDGRYYQCECGMWDHMGMLCCHSVRVRWLQCSVLMNILATIVI</sequence>
<keyword evidence="2" id="KW-0479">Metal-binding</keyword>
<dbReference type="AlphaFoldDB" id="A0A1E5VJD9"/>
<dbReference type="InterPro" id="IPR007527">
    <property type="entry name" value="Znf_SWIM"/>
</dbReference>
<dbReference type="PANTHER" id="PTHR31669:SF307">
    <property type="entry name" value="PROTEIN FAR1-RELATED SEQUENCE"/>
    <property type="match status" value="1"/>
</dbReference>
<feature type="domain" description="SWIM-type" evidence="3">
    <location>
        <begin position="212"/>
        <end position="248"/>
    </location>
</feature>
<keyword evidence="5" id="KW-1185">Reference proteome</keyword>
<accession>A0A1E5VJD9</accession>
<dbReference type="STRING" id="888268.A0A1E5VJD9"/>
<dbReference type="EMBL" id="LWDX02037752">
    <property type="protein sequence ID" value="OEL25229.1"/>
    <property type="molecule type" value="Genomic_DNA"/>
</dbReference>
<comment type="function">
    <text evidence="2">Putative transcription activator involved in regulating light control of development.</text>
</comment>
<protein>
    <recommendedName>
        <fullName evidence="2">Protein FAR1-RELATED SEQUENCE</fullName>
    </recommendedName>
</protein>
<comment type="caution">
    <text evidence="4">The sequence shown here is derived from an EMBL/GenBank/DDBJ whole genome shotgun (WGS) entry which is preliminary data.</text>
</comment>
<dbReference type="Proteomes" id="UP000095767">
    <property type="component" value="Unassembled WGS sequence"/>
</dbReference>
<evidence type="ECO:0000313" key="4">
    <source>
        <dbReference type="EMBL" id="OEL25229.1"/>
    </source>
</evidence>
<dbReference type="PANTHER" id="PTHR31669">
    <property type="entry name" value="PROTEIN FAR1-RELATED SEQUENCE 10-RELATED"/>
    <property type="match status" value="1"/>
</dbReference>
<evidence type="ECO:0000313" key="5">
    <source>
        <dbReference type="Proteomes" id="UP000095767"/>
    </source>
</evidence>
<dbReference type="GO" id="GO:0008270">
    <property type="term" value="F:zinc ion binding"/>
    <property type="evidence" value="ECO:0007669"/>
    <property type="project" value="UniProtKB-UniRule"/>
</dbReference>
<organism evidence="4 5">
    <name type="scientific">Dichanthelium oligosanthes</name>
    <dbReference type="NCBI Taxonomy" id="888268"/>
    <lineage>
        <taxon>Eukaryota</taxon>
        <taxon>Viridiplantae</taxon>
        <taxon>Streptophyta</taxon>
        <taxon>Embryophyta</taxon>
        <taxon>Tracheophyta</taxon>
        <taxon>Spermatophyta</taxon>
        <taxon>Magnoliopsida</taxon>
        <taxon>Liliopsida</taxon>
        <taxon>Poales</taxon>
        <taxon>Poaceae</taxon>
        <taxon>PACMAD clade</taxon>
        <taxon>Panicoideae</taxon>
        <taxon>Panicodae</taxon>
        <taxon>Paniceae</taxon>
        <taxon>Dichantheliinae</taxon>
        <taxon>Dichanthelium</taxon>
    </lineage>
</organism>
<name>A0A1E5VJD9_9POAL</name>
<dbReference type="GO" id="GO:0006355">
    <property type="term" value="P:regulation of DNA-templated transcription"/>
    <property type="evidence" value="ECO:0007669"/>
    <property type="project" value="UniProtKB-UniRule"/>
</dbReference>
<dbReference type="InterPro" id="IPR031052">
    <property type="entry name" value="FHY3/FAR1"/>
</dbReference>
<evidence type="ECO:0000256" key="2">
    <source>
        <dbReference type="RuleBase" id="RU367018"/>
    </source>
</evidence>
<dbReference type="OrthoDB" id="693512at2759"/>